<keyword evidence="10" id="KW-1185">Reference proteome</keyword>
<accession>A0ABT4JNW6</accession>
<sequence>MTDYTLRVTIFLSCVIALILWQTFYPKKKLQHWKLRWVENISLLAINTITLRFFQPILLSLIALTATKYGLLNLVPFPLWVEIIIGIILLDLAIYWQHNISHKITWIWRLHRVHHSDAELDVTSAVRFHPIEILLSLIYKSMVVVIFGVPAFAILLFDIILNASAMFNHTNIKLPAGLESILRKCIVTPEMHRIHHSRVTEETNSNYGFFLSIWDKLFNTYTSNASLGDEKIQIGMPQTKTYRPKSLLSLLLMPSFKRSDFQNKHDKE</sequence>
<protein>
    <submittedName>
        <fullName evidence="9">Sterol desaturase family protein</fullName>
    </submittedName>
</protein>
<proteinExistence type="predicted"/>
<evidence type="ECO:0000313" key="9">
    <source>
        <dbReference type="EMBL" id="MCZ2720069.1"/>
    </source>
</evidence>
<evidence type="ECO:0000313" key="10">
    <source>
        <dbReference type="Proteomes" id="UP001149719"/>
    </source>
</evidence>
<keyword evidence="6 7" id="KW-0472">Membrane</keyword>
<dbReference type="InterPro" id="IPR006694">
    <property type="entry name" value="Fatty_acid_hydroxylase"/>
</dbReference>
<evidence type="ECO:0000256" key="1">
    <source>
        <dbReference type="ARBA" id="ARBA00004127"/>
    </source>
</evidence>
<keyword evidence="4" id="KW-0560">Oxidoreductase</keyword>
<evidence type="ECO:0000256" key="5">
    <source>
        <dbReference type="ARBA" id="ARBA00023098"/>
    </source>
</evidence>
<organism evidence="9 10">
    <name type="scientific">Marinomonas phaeophyticola</name>
    <dbReference type="NCBI Taxonomy" id="3004091"/>
    <lineage>
        <taxon>Bacteria</taxon>
        <taxon>Pseudomonadati</taxon>
        <taxon>Pseudomonadota</taxon>
        <taxon>Gammaproteobacteria</taxon>
        <taxon>Oceanospirillales</taxon>
        <taxon>Oceanospirillaceae</taxon>
        <taxon>Marinomonas</taxon>
    </lineage>
</organism>
<dbReference type="PANTHER" id="PTHR21624:SF1">
    <property type="entry name" value="ALKYLGLYCEROL MONOOXYGENASE"/>
    <property type="match status" value="1"/>
</dbReference>
<evidence type="ECO:0000256" key="7">
    <source>
        <dbReference type="SAM" id="Phobius"/>
    </source>
</evidence>
<comment type="subcellular location">
    <subcellularLocation>
        <location evidence="1">Endomembrane system</location>
        <topology evidence="1">Multi-pass membrane protein</topology>
    </subcellularLocation>
</comment>
<dbReference type="InterPro" id="IPR051689">
    <property type="entry name" value="Sterol_desaturase/TMEM195"/>
</dbReference>
<evidence type="ECO:0000256" key="2">
    <source>
        <dbReference type="ARBA" id="ARBA00022692"/>
    </source>
</evidence>
<keyword evidence="5" id="KW-0443">Lipid metabolism</keyword>
<feature type="transmembrane region" description="Helical" evidence="7">
    <location>
        <begin position="77"/>
        <end position="96"/>
    </location>
</feature>
<evidence type="ECO:0000256" key="6">
    <source>
        <dbReference type="ARBA" id="ARBA00023136"/>
    </source>
</evidence>
<dbReference type="Pfam" id="PF04116">
    <property type="entry name" value="FA_hydroxylase"/>
    <property type="match status" value="1"/>
</dbReference>
<feature type="transmembrane region" description="Helical" evidence="7">
    <location>
        <begin position="6"/>
        <end position="25"/>
    </location>
</feature>
<feature type="transmembrane region" description="Helical" evidence="7">
    <location>
        <begin position="137"/>
        <end position="161"/>
    </location>
</feature>
<evidence type="ECO:0000259" key="8">
    <source>
        <dbReference type="Pfam" id="PF04116"/>
    </source>
</evidence>
<reference evidence="9" key="1">
    <citation type="submission" date="2022-12" db="EMBL/GenBank/DDBJ databases">
        <title>Marinomonas 15G1-11 sp. nov, isolated from marine algae.</title>
        <authorList>
            <person name="Butt M."/>
            <person name="Choi D.G."/>
            <person name="Kim J.M."/>
            <person name="Lee J.K."/>
            <person name="Baek J.H."/>
            <person name="Jeon C.O."/>
        </authorList>
    </citation>
    <scope>NUCLEOTIDE SEQUENCE</scope>
    <source>
        <strain evidence="9">15G1-11</strain>
    </source>
</reference>
<keyword evidence="3 7" id="KW-1133">Transmembrane helix</keyword>
<feature type="domain" description="Fatty acid hydroxylase" evidence="8">
    <location>
        <begin position="84"/>
        <end position="220"/>
    </location>
</feature>
<comment type="caution">
    <text evidence="9">The sequence shown here is derived from an EMBL/GenBank/DDBJ whole genome shotgun (WGS) entry which is preliminary data.</text>
</comment>
<dbReference type="PANTHER" id="PTHR21624">
    <property type="entry name" value="STEROL DESATURASE-RELATED PROTEIN"/>
    <property type="match status" value="1"/>
</dbReference>
<name>A0ABT4JNW6_9GAMM</name>
<gene>
    <name evidence="9" type="ORF">O1D97_00030</name>
</gene>
<dbReference type="RefSeq" id="WP_269121686.1">
    <property type="nucleotide sequence ID" value="NZ_JAPUBN010000001.1"/>
</dbReference>
<feature type="transmembrane region" description="Helical" evidence="7">
    <location>
        <begin position="37"/>
        <end position="65"/>
    </location>
</feature>
<dbReference type="EMBL" id="JAPUBN010000001">
    <property type="protein sequence ID" value="MCZ2720069.1"/>
    <property type="molecule type" value="Genomic_DNA"/>
</dbReference>
<keyword evidence="2 7" id="KW-0812">Transmembrane</keyword>
<evidence type="ECO:0000256" key="3">
    <source>
        <dbReference type="ARBA" id="ARBA00022989"/>
    </source>
</evidence>
<dbReference type="Proteomes" id="UP001149719">
    <property type="component" value="Unassembled WGS sequence"/>
</dbReference>
<evidence type="ECO:0000256" key="4">
    <source>
        <dbReference type="ARBA" id="ARBA00023002"/>
    </source>
</evidence>